<dbReference type="AlphaFoldDB" id="A0ABD3A8H0"/>
<gene>
    <name evidence="1" type="ORF">ACH5RR_012665</name>
</gene>
<reference evidence="1 2" key="1">
    <citation type="submission" date="2024-11" db="EMBL/GenBank/DDBJ databases">
        <title>A near-complete genome assembly of Cinchona calisaya.</title>
        <authorList>
            <person name="Lian D.C."/>
            <person name="Zhao X.W."/>
            <person name="Wei L."/>
        </authorList>
    </citation>
    <scope>NUCLEOTIDE SEQUENCE [LARGE SCALE GENOMIC DNA]</scope>
    <source>
        <tissue evidence="1">Nenye</tissue>
    </source>
</reference>
<accession>A0ABD3A8H0</accession>
<protein>
    <recommendedName>
        <fullName evidence="3">RNase H type-1 domain-containing protein</fullName>
    </recommendedName>
</protein>
<sequence>MAGHIGGAGIAQNNLVEVVFGFAKCLGEGTSLQVQAKAHVFLHGIKLCFSHLVLHATIEMDLRVLHDMVTRKSRIPWKLDGIGGLPDKFKTFFLKGILHYSTIFVKQTRWLTY</sequence>
<comment type="caution">
    <text evidence="1">The sequence shown here is derived from an EMBL/GenBank/DDBJ whole genome shotgun (WGS) entry which is preliminary data.</text>
</comment>
<evidence type="ECO:0008006" key="3">
    <source>
        <dbReference type="Google" id="ProtNLM"/>
    </source>
</evidence>
<proteinExistence type="predicted"/>
<evidence type="ECO:0000313" key="2">
    <source>
        <dbReference type="Proteomes" id="UP001630127"/>
    </source>
</evidence>
<organism evidence="1 2">
    <name type="scientific">Cinchona calisaya</name>
    <dbReference type="NCBI Taxonomy" id="153742"/>
    <lineage>
        <taxon>Eukaryota</taxon>
        <taxon>Viridiplantae</taxon>
        <taxon>Streptophyta</taxon>
        <taxon>Embryophyta</taxon>
        <taxon>Tracheophyta</taxon>
        <taxon>Spermatophyta</taxon>
        <taxon>Magnoliopsida</taxon>
        <taxon>eudicotyledons</taxon>
        <taxon>Gunneridae</taxon>
        <taxon>Pentapetalae</taxon>
        <taxon>asterids</taxon>
        <taxon>lamiids</taxon>
        <taxon>Gentianales</taxon>
        <taxon>Rubiaceae</taxon>
        <taxon>Cinchonoideae</taxon>
        <taxon>Cinchoneae</taxon>
        <taxon>Cinchona</taxon>
    </lineage>
</organism>
<name>A0ABD3A8H0_9GENT</name>
<keyword evidence="2" id="KW-1185">Reference proteome</keyword>
<dbReference type="EMBL" id="JBJUIK010000005">
    <property type="protein sequence ID" value="KAL3528009.1"/>
    <property type="molecule type" value="Genomic_DNA"/>
</dbReference>
<dbReference type="Proteomes" id="UP001630127">
    <property type="component" value="Unassembled WGS sequence"/>
</dbReference>
<evidence type="ECO:0000313" key="1">
    <source>
        <dbReference type="EMBL" id="KAL3528009.1"/>
    </source>
</evidence>